<dbReference type="WBParaSite" id="JU765_v2.g10982.t2">
    <property type="protein sequence ID" value="JU765_v2.g10982.t2"/>
    <property type="gene ID" value="JU765_v2.g10982"/>
</dbReference>
<reference evidence="2" key="1">
    <citation type="submission" date="2022-11" db="UniProtKB">
        <authorList>
            <consortium name="WormBaseParasite"/>
        </authorList>
    </citation>
    <scope>IDENTIFICATION</scope>
</reference>
<protein>
    <submittedName>
        <fullName evidence="2">Maf-like protein</fullName>
    </submittedName>
</protein>
<sequence length="290" mass="32564">MKSTWFLTIEDQVKDAKIVLASQSPNRLALLKEIGLEPLVVVSGFDENLSKDLSPVEFVEETAVGKALQVSDLLKQNKFLRMKSTWFLTIEDQVKDAKIVLASQSPNRLALLKEIGLEPLVVVSGFEENLSKDLSPVEFVEETAVGKALQVSDLLKQNKTEFDVIIACDTVVVVDDEIIGKPEDADDAMRILQKLNNRWHSVFTGVVLVDKNQRMDKFSVETKVKFGNIPNEMFREYIKTGECMNRAGAYGIQHKAAVFVEAIDGCFFNIVGVPLFEVVKRMRKLLLFPK</sequence>
<accession>A0AC34PXU0</accession>
<evidence type="ECO:0000313" key="1">
    <source>
        <dbReference type="Proteomes" id="UP000887576"/>
    </source>
</evidence>
<name>A0AC34PXU0_9BILA</name>
<dbReference type="Proteomes" id="UP000887576">
    <property type="component" value="Unplaced"/>
</dbReference>
<organism evidence="1 2">
    <name type="scientific">Panagrolaimus sp. JU765</name>
    <dbReference type="NCBI Taxonomy" id="591449"/>
    <lineage>
        <taxon>Eukaryota</taxon>
        <taxon>Metazoa</taxon>
        <taxon>Ecdysozoa</taxon>
        <taxon>Nematoda</taxon>
        <taxon>Chromadorea</taxon>
        <taxon>Rhabditida</taxon>
        <taxon>Tylenchina</taxon>
        <taxon>Panagrolaimomorpha</taxon>
        <taxon>Panagrolaimoidea</taxon>
        <taxon>Panagrolaimidae</taxon>
        <taxon>Panagrolaimus</taxon>
    </lineage>
</organism>
<evidence type="ECO:0000313" key="2">
    <source>
        <dbReference type="WBParaSite" id="JU765_v2.g10982.t2"/>
    </source>
</evidence>
<proteinExistence type="predicted"/>